<dbReference type="PROSITE" id="PS50012">
    <property type="entry name" value="RCC1_3"/>
    <property type="match status" value="2"/>
</dbReference>
<dbReference type="PROSITE" id="PS51257">
    <property type="entry name" value="PROKAR_LIPOPROTEIN"/>
    <property type="match status" value="1"/>
</dbReference>
<accession>A0A255H923</accession>
<proteinExistence type="predicted"/>
<keyword evidence="1" id="KW-0732">Signal</keyword>
<sequence>MHRRNFLTLSIGGAIAMGLSACGSATSILPGSAKTVSGTVWNEIGPTKLTKISSIVCNADKSKGTVNHLLDADKKLWLSTAKGGNMGDAAPVPGLPGLTQVASQGYSPETFVNIALADNGTVWAWGMAHGVTDKLETAPVEVPNVKDLTAVAVGPSGAVLAITKDGGVLAWGRQDDYLTLGIPVTKGESVKPTPLRQLSEVVSLDTDGAAAFAVTRSGKVFGWGTNNHGRLNPDEKGYGSKVPVELPLPALTAVSASNFATVGLRSDGSMLGWGSGGAGMGPSSNKAVPLSQAITKTGPVKFTQVRCYGDWSAGLGEDGKVYGIQTSSHEIPDGRGGYLKEERELLPLSWIEGKVITLGAGNTFSCIVA</sequence>
<evidence type="ECO:0008006" key="4">
    <source>
        <dbReference type="Google" id="ProtNLM"/>
    </source>
</evidence>
<dbReference type="AlphaFoldDB" id="A0A255H923"/>
<organism evidence="2 3">
    <name type="scientific">Enemella dayhoffiae</name>
    <dbReference type="NCBI Taxonomy" id="2016507"/>
    <lineage>
        <taxon>Bacteria</taxon>
        <taxon>Bacillati</taxon>
        <taxon>Actinomycetota</taxon>
        <taxon>Actinomycetes</taxon>
        <taxon>Propionibacteriales</taxon>
        <taxon>Propionibacteriaceae</taxon>
        <taxon>Enemella</taxon>
    </lineage>
</organism>
<protein>
    <recommendedName>
        <fullName evidence="4">Alpha-tubulin suppressor</fullName>
    </recommendedName>
</protein>
<reference evidence="2 3" key="1">
    <citation type="submission" date="2017-07" db="EMBL/GenBank/DDBJ databases">
        <title>Draft whole genome sequences of clinical Proprionibacteriaceae strains.</title>
        <authorList>
            <person name="Bernier A.-M."/>
            <person name="Bernard K."/>
            <person name="Domingo M.-C."/>
        </authorList>
    </citation>
    <scope>NUCLEOTIDE SEQUENCE [LARGE SCALE GENOMIC DNA]</scope>
    <source>
        <strain evidence="2 3">NML 130396</strain>
    </source>
</reference>
<keyword evidence="3" id="KW-1185">Reference proteome</keyword>
<evidence type="ECO:0000256" key="1">
    <source>
        <dbReference type="SAM" id="SignalP"/>
    </source>
</evidence>
<dbReference type="InterPro" id="IPR009091">
    <property type="entry name" value="RCC1/BLIP-II"/>
</dbReference>
<dbReference type="InterPro" id="IPR000408">
    <property type="entry name" value="Reg_chr_condens"/>
</dbReference>
<name>A0A255H923_9ACTN</name>
<dbReference type="PANTHER" id="PTHR45982">
    <property type="entry name" value="REGULATOR OF CHROMOSOME CONDENSATION"/>
    <property type="match status" value="1"/>
</dbReference>
<feature type="chain" id="PRO_5039275397" description="Alpha-tubulin suppressor" evidence="1">
    <location>
        <begin position="26"/>
        <end position="369"/>
    </location>
</feature>
<dbReference type="SUPFAM" id="SSF50985">
    <property type="entry name" value="RCC1/BLIP-II"/>
    <property type="match status" value="1"/>
</dbReference>
<gene>
    <name evidence="2" type="ORF">CGZ93_03970</name>
</gene>
<dbReference type="GO" id="GO:0005737">
    <property type="term" value="C:cytoplasm"/>
    <property type="evidence" value="ECO:0007669"/>
    <property type="project" value="TreeGrafter"/>
</dbReference>
<evidence type="ECO:0000313" key="3">
    <source>
        <dbReference type="Proteomes" id="UP000216311"/>
    </source>
</evidence>
<dbReference type="PANTHER" id="PTHR45982:SF1">
    <property type="entry name" value="REGULATOR OF CHROMOSOME CONDENSATION"/>
    <property type="match status" value="1"/>
</dbReference>
<dbReference type="GO" id="GO:0005085">
    <property type="term" value="F:guanyl-nucleotide exchange factor activity"/>
    <property type="evidence" value="ECO:0007669"/>
    <property type="project" value="TreeGrafter"/>
</dbReference>
<evidence type="ECO:0000313" key="2">
    <source>
        <dbReference type="EMBL" id="OYO24270.1"/>
    </source>
</evidence>
<dbReference type="Gene3D" id="2.130.10.30">
    <property type="entry name" value="Regulator of chromosome condensation 1/beta-lactamase-inhibitor protein II"/>
    <property type="match status" value="2"/>
</dbReference>
<feature type="signal peptide" evidence="1">
    <location>
        <begin position="1"/>
        <end position="25"/>
    </location>
</feature>
<dbReference type="RefSeq" id="WP_094362859.1">
    <property type="nucleotide sequence ID" value="NZ_NMVQ01000004.1"/>
</dbReference>
<dbReference type="EMBL" id="NMVQ01000004">
    <property type="protein sequence ID" value="OYO24270.1"/>
    <property type="molecule type" value="Genomic_DNA"/>
</dbReference>
<dbReference type="Proteomes" id="UP000216311">
    <property type="component" value="Unassembled WGS sequence"/>
</dbReference>
<comment type="caution">
    <text evidence="2">The sequence shown here is derived from an EMBL/GenBank/DDBJ whole genome shotgun (WGS) entry which is preliminary data.</text>
</comment>
<dbReference type="OrthoDB" id="9796385at2"/>
<dbReference type="InterPro" id="IPR051553">
    <property type="entry name" value="Ran_GTPase-activating"/>
</dbReference>